<evidence type="ECO:0000313" key="11">
    <source>
        <dbReference type="EMBL" id="RID94663.1"/>
    </source>
</evidence>
<dbReference type="GO" id="GO:0006355">
    <property type="term" value="P:regulation of DNA-templated transcription"/>
    <property type="evidence" value="ECO:0007669"/>
    <property type="project" value="InterPro"/>
</dbReference>
<dbReference type="Proteomes" id="UP000094757">
    <property type="component" value="Chromosome"/>
</dbReference>
<evidence type="ECO:0000256" key="6">
    <source>
        <dbReference type="PROSITE-ProRule" id="PRU00169"/>
    </source>
</evidence>
<dbReference type="SMART" id="SM00862">
    <property type="entry name" value="Trans_reg_C"/>
    <property type="match status" value="1"/>
</dbReference>
<dbReference type="OrthoDB" id="152576at2"/>
<dbReference type="RefSeq" id="WP_022513127.1">
    <property type="nucleotide sequence ID" value="NZ_CP017037.1"/>
</dbReference>
<dbReference type="Pfam" id="PF00486">
    <property type="entry name" value="Trans_reg_C"/>
    <property type="match status" value="1"/>
</dbReference>
<dbReference type="FunFam" id="3.40.50.2300:FF:000001">
    <property type="entry name" value="DNA-binding response regulator PhoB"/>
    <property type="match status" value="1"/>
</dbReference>
<evidence type="ECO:0000259" key="8">
    <source>
        <dbReference type="PROSITE" id="PS50110"/>
    </source>
</evidence>
<evidence type="ECO:0000259" key="9">
    <source>
        <dbReference type="PROSITE" id="PS51755"/>
    </source>
</evidence>
<reference evidence="11 13" key="3">
    <citation type="submission" date="2018-08" db="EMBL/GenBank/DDBJ databases">
        <title>Draft genome sequence of Dialister pneumosintes KCOM 1685.</title>
        <authorList>
            <person name="Kook J.-K."/>
            <person name="Park S.-N."/>
            <person name="Lim Y.K."/>
        </authorList>
    </citation>
    <scope>NUCLEOTIDE SEQUENCE [LARGE SCALE GENOMIC DNA]</scope>
    <source>
        <strain evidence="11 13">KCOM 1685</strain>
    </source>
</reference>
<evidence type="ECO:0000256" key="4">
    <source>
        <dbReference type="ARBA" id="ARBA00023125"/>
    </source>
</evidence>
<dbReference type="GO" id="GO:0005829">
    <property type="term" value="C:cytosol"/>
    <property type="evidence" value="ECO:0007669"/>
    <property type="project" value="TreeGrafter"/>
</dbReference>
<dbReference type="SMART" id="SM00448">
    <property type="entry name" value="REC"/>
    <property type="match status" value="1"/>
</dbReference>
<dbReference type="InterPro" id="IPR039420">
    <property type="entry name" value="WalR-like"/>
</dbReference>
<evidence type="ECO:0000313" key="10">
    <source>
        <dbReference type="EMBL" id="AOH39439.1"/>
    </source>
</evidence>
<dbReference type="InterPro" id="IPR001867">
    <property type="entry name" value="OmpR/PhoB-type_DNA-bd"/>
</dbReference>
<dbReference type="GO" id="GO:0032993">
    <property type="term" value="C:protein-DNA complex"/>
    <property type="evidence" value="ECO:0007669"/>
    <property type="project" value="TreeGrafter"/>
</dbReference>
<dbReference type="GO" id="GO:0000156">
    <property type="term" value="F:phosphorelay response regulator activity"/>
    <property type="evidence" value="ECO:0007669"/>
    <property type="project" value="TreeGrafter"/>
</dbReference>
<dbReference type="Pfam" id="PF00072">
    <property type="entry name" value="Response_reg"/>
    <property type="match status" value="1"/>
</dbReference>
<protein>
    <submittedName>
        <fullName evidence="11">DNA-binding response regulator</fullName>
    </submittedName>
    <submittedName>
        <fullName evidence="10">Two-component system response regulator</fullName>
    </submittedName>
</protein>
<dbReference type="PANTHER" id="PTHR48111">
    <property type="entry name" value="REGULATOR OF RPOS"/>
    <property type="match status" value="1"/>
</dbReference>
<evidence type="ECO:0000256" key="7">
    <source>
        <dbReference type="PROSITE-ProRule" id="PRU01091"/>
    </source>
</evidence>
<evidence type="ECO:0000256" key="2">
    <source>
        <dbReference type="ARBA" id="ARBA00023012"/>
    </source>
</evidence>
<dbReference type="PANTHER" id="PTHR48111:SF22">
    <property type="entry name" value="REGULATOR OF RPOS"/>
    <property type="match status" value="1"/>
</dbReference>
<reference evidence="10" key="1">
    <citation type="submission" date="2016-08" db="EMBL/GenBank/DDBJ databases">
        <authorList>
            <person name="Seilhamer J.J."/>
        </authorList>
    </citation>
    <scope>NUCLEOTIDE SEQUENCE [LARGE SCALE GENOMIC DNA]</scope>
    <source>
        <strain evidence="10">F0677</strain>
    </source>
</reference>
<feature type="modified residue" description="4-aspartylphosphate" evidence="6">
    <location>
        <position position="51"/>
    </location>
</feature>
<reference evidence="12" key="2">
    <citation type="submission" date="2016-08" db="EMBL/GenBank/DDBJ databases">
        <authorList>
            <person name="Holder M.E."/>
            <person name="Ajami N.J."/>
            <person name="Petrosino J.F."/>
        </authorList>
    </citation>
    <scope>NUCLEOTIDE SEQUENCE [LARGE SCALE GENOMIC DNA]</scope>
    <source>
        <strain evidence="12">F0677</strain>
    </source>
</reference>
<feature type="DNA-binding region" description="OmpR/PhoB-type" evidence="7">
    <location>
        <begin position="124"/>
        <end position="221"/>
    </location>
</feature>
<dbReference type="InterPro" id="IPR011006">
    <property type="entry name" value="CheY-like_superfamily"/>
</dbReference>
<keyword evidence="4 7" id="KW-0238">DNA-binding</keyword>
<feature type="domain" description="OmpR/PhoB-type" evidence="9">
    <location>
        <begin position="124"/>
        <end position="221"/>
    </location>
</feature>
<evidence type="ECO:0000256" key="1">
    <source>
        <dbReference type="ARBA" id="ARBA00022553"/>
    </source>
</evidence>
<evidence type="ECO:0000256" key="5">
    <source>
        <dbReference type="ARBA" id="ARBA00023163"/>
    </source>
</evidence>
<keyword evidence="3" id="KW-0805">Transcription regulation</keyword>
<dbReference type="EMBL" id="CP017037">
    <property type="protein sequence ID" value="AOH39439.1"/>
    <property type="molecule type" value="Genomic_DNA"/>
</dbReference>
<dbReference type="SUPFAM" id="SSF52172">
    <property type="entry name" value="CheY-like"/>
    <property type="match status" value="1"/>
</dbReference>
<keyword evidence="1 6" id="KW-0597">Phosphoprotein</keyword>
<evidence type="ECO:0000313" key="12">
    <source>
        <dbReference type="Proteomes" id="UP000094757"/>
    </source>
</evidence>
<dbReference type="STRING" id="39950.BCB69_05455"/>
<dbReference type="Gene3D" id="1.10.10.10">
    <property type="entry name" value="Winged helix-like DNA-binding domain superfamily/Winged helix DNA-binding domain"/>
    <property type="match status" value="1"/>
</dbReference>
<dbReference type="Gene3D" id="3.40.50.2300">
    <property type="match status" value="1"/>
</dbReference>
<dbReference type="GO" id="GO:0000976">
    <property type="term" value="F:transcription cis-regulatory region binding"/>
    <property type="evidence" value="ECO:0007669"/>
    <property type="project" value="TreeGrafter"/>
</dbReference>
<accession>A0A1B3WER0</accession>
<organism evidence="10 12">
    <name type="scientific">Dialister pneumosintes</name>
    <dbReference type="NCBI Taxonomy" id="39950"/>
    <lineage>
        <taxon>Bacteria</taxon>
        <taxon>Bacillati</taxon>
        <taxon>Bacillota</taxon>
        <taxon>Negativicutes</taxon>
        <taxon>Veillonellales</taxon>
        <taxon>Veillonellaceae</taxon>
        <taxon>Dialister</taxon>
    </lineage>
</organism>
<dbReference type="InterPro" id="IPR001789">
    <property type="entry name" value="Sig_transdc_resp-reg_receiver"/>
</dbReference>
<dbReference type="CDD" id="cd00383">
    <property type="entry name" value="trans_reg_C"/>
    <property type="match status" value="1"/>
</dbReference>
<gene>
    <name evidence="10" type="ORF">BCB69_05455</name>
    <name evidence="11" type="ORF">DX915_03950</name>
</gene>
<keyword evidence="5" id="KW-0804">Transcription</keyword>
<dbReference type="KEGG" id="dpn:BCB69_05455"/>
<dbReference type="Gene3D" id="6.10.250.690">
    <property type="match status" value="1"/>
</dbReference>
<dbReference type="PROSITE" id="PS50110">
    <property type="entry name" value="RESPONSE_REGULATORY"/>
    <property type="match status" value="1"/>
</dbReference>
<sequence length="222" mass="25037">MKILLVEDERDMSRVVSAVLRHEGYDVDVAPDGVVAVELVNKESYDCIVMDVMMPRKDGITALREIRASGDMTPIIMLTAKAEIEDRIQGLDSGADDYITKPFSIKELLARIRSQTRRKSSFIPTKLSLGNTTLDVEEQELSSQNSIRLNHKETKLLTYFIMHAGKVLDEDTIFKHVWADEPEVGLEVVWVYVSYLRQKLASVNSNICIEGNKGESFVVCVK</sequence>
<name>A0A1B3WER0_9FIRM</name>
<keyword evidence="13" id="KW-1185">Reference proteome</keyword>
<evidence type="ECO:0000256" key="3">
    <source>
        <dbReference type="ARBA" id="ARBA00023015"/>
    </source>
</evidence>
<dbReference type="PROSITE" id="PS51755">
    <property type="entry name" value="OMPR_PHOB"/>
    <property type="match status" value="1"/>
</dbReference>
<keyword evidence="2" id="KW-0902">Two-component regulatory system</keyword>
<dbReference type="InterPro" id="IPR036388">
    <property type="entry name" value="WH-like_DNA-bd_sf"/>
</dbReference>
<dbReference type="Proteomes" id="UP000266262">
    <property type="component" value="Unassembled WGS sequence"/>
</dbReference>
<evidence type="ECO:0000313" key="13">
    <source>
        <dbReference type="Proteomes" id="UP000266262"/>
    </source>
</evidence>
<dbReference type="EMBL" id="QWKU01000001">
    <property type="protein sequence ID" value="RID94663.1"/>
    <property type="molecule type" value="Genomic_DNA"/>
</dbReference>
<feature type="domain" description="Response regulatory" evidence="8">
    <location>
        <begin position="2"/>
        <end position="116"/>
    </location>
</feature>
<dbReference type="AlphaFoldDB" id="A0A1B3WER0"/>
<proteinExistence type="predicted"/>